<dbReference type="STRING" id="1005945.SAMN05216561_10560"/>
<dbReference type="PANTHER" id="PTHR23028">
    <property type="entry name" value="ACETYLTRANSFERASE"/>
    <property type="match status" value="1"/>
</dbReference>
<evidence type="ECO:0000313" key="4">
    <source>
        <dbReference type="EMBL" id="SFI12488.1"/>
    </source>
</evidence>
<dbReference type="GO" id="GO:0016020">
    <property type="term" value="C:membrane"/>
    <property type="evidence" value="ECO:0007669"/>
    <property type="project" value="TreeGrafter"/>
</dbReference>
<feature type="transmembrane region" description="Helical" evidence="2">
    <location>
        <begin position="242"/>
        <end position="268"/>
    </location>
</feature>
<feature type="region of interest" description="Disordered" evidence="1">
    <location>
        <begin position="385"/>
        <end position="407"/>
    </location>
</feature>
<organism evidence="4 5">
    <name type="scientific">Nocardioides psychrotolerans</name>
    <dbReference type="NCBI Taxonomy" id="1005945"/>
    <lineage>
        <taxon>Bacteria</taxon>
        <taxon>Bacillati</taxon>
        <taxon>Actinomycetota</taxon>
        <taxon>Actinomycetes</taxon>
        <taxon>Propionibacteriales</taxon>
        <taxon>Nocardioidaceae</taxon>
        <taxon>Nocardioides</taxon>
    </lineage>
</organism>
<gene>
    <name evidence="4" type="ORF">SAMN05216561_10560</name>
</gene>
<dbReference type="AlphaFoldDB" id="A0A1I3FMJ3"/>
<dbReference type="GO" id="GO:0016787">
    <property type="term" value="F:hydrolase activity"/>
    <property type="evidence" value="ECO:0007669"/>
    <property type="project" value="UniProtKB-KW"/>
</dbReference>
<feature type="domain" description="Acyltransferase 3" evidence="3">
    <location>
        <begin position="18"/>
        <end position="372"/>
    </location>
</feature>
<feature type="compositionally biased region" description="Polar residues" evidence="1">
    <location>
        <begin position="391"/>
        <end position="407"/>
    </location>
</feature>
<accession>A0A1I3FMJ3</accession>
<keyword evidence="5" id="KW-1185">Reference proteome</keyword>
<reference evidence="4 5" key="1">
    <citation type="submission" date="2016-10" db="EMBL/GenBank/DDBJ databases">
        <authorList>
            <person name="de Groot N.N."/>
        </authorList>
    </citation>
    <scope>NUCLEOTIDE SEQUENCE [LARGE SCALE GENOMIC DNA]</scope>
    <source>
        <strain evidence="4 5">CGMCC 1.11156</strain>
    </source>
</reference>
<feature type="transmembrane region" description="Helical" evidence="2">
    <location>
        <begin position="145"/>
        <end position="166"/>
    </location>
</feature>
<proteinExistence type="predicted"/>
<feature type="transmembrane region" description="Helical" evidence="2">
    <location>
        <begin position="211"/>
        <end position="230"/>
    </location>
</feature>
<evidence type="ECO:0000256" key="1">
    <source>
        <dbReference type="SAM" id="MobiDB-lite"/>
    </source>
</evidence>
<dbReference type="InterPro" id="IPR050879">
    <property type="entry name" value="Acyltransferase_3"/>
</dbReference>
<dbReference type="InterPro" id="IPR002656">
    <property type="entry name" value="Acyl_transf_3_dom"/>
</dbReference>
<feature type="transmembrane region" description="Helical" evidence="2">
    <location>
        <begin position="56"/>
        <end position="74"/>
    </location>
</feature>
<feature type="transmembrane region" description="Helical" evidence="2">
    <location>
        <begin position="288"/>
        <end position="310"/>
    </location>
</feature>
<keyword evidence="2" id="KW-0812">Transmembrane</keyword>
<protein>
    <submittedName>
        <fullName evidence="4">Peptidoglycan/LPS O-acetylase OafA/YrhL, contains acyltransferase and SGNH-hydrolase domains</fullName>
    </submittedName>
</protein>
<sequence>MSEHVTQVVEQRPEFPVLDTLRAVGALAVLTTHTTFQSGEYGRNGAVGTLLSRLDVGVAIFFVLSGFLLSRPYLARAAAGREHPSTGRYYWKRFLRIYPVYAVTVVIALALIDENRGLGVVQWFRSLLLVDIYTSPRLPQGLTQMWSLAVEAMFYLVLPLLMLAALGRGKGLRPGRVGAVLGALVAVSVWWVLSLAGVVAESSAGVPMSWLPAYLTWFAVGMALALAHVLHQSRGDAAPAPLRHLTTLAGMPGACWAVVAGLLLVAATPLAGPSFLFVASPAEALTKHVLYAVIGGLVVLTGIFTVPGSYARVMSAPALRHLGVISYSTFCIHLPVLHLVMSVTDYGLFQGHGWQIWALTLVVSLVASEVLYRVVERPGMRLGGLRPPWGRSSTSHPKSTAQTTTTR</sequence>
<dbReference type="EMBL" id="FOQG01000005">
    <property type="protein sequence ID" value="SFI12488.1"/>
    <property type="molecule type" value="Genomic_DNA"/>
</dbReference>
<keyword evidence="2" id="KW-1133">Transmembrane helix</keyword>
<evidence type="ECO:0000313" key="5">
    <source>
        <dbReference type="Proteomes" id="UP000198649"/>
    </source>
</evidence>
<keyword evidence="2" id="KW-0472">Membrane</keyword>
<feature type="transmembrane region" description="Helical" evidence="2">
    <location>
        <begin position="178"/>
        <end position="199"/>
    </location>
</feature>
<feature type="transmembrane region" description="Helical" evidence="2">
    <location>
        <begin position="95"/>
        <end position="112"/>
    </location>
</feature>
<name>A0A1I3FMJ3_9ACTN</name>
<dbReference type="Pfam" id="PF01757">
    <property type="entry name" value="Acyl_transf_3"/>
    <property type="match status" value="1"/>
</dbReference>
<dbReference type="GO" id="GO:0009103">
    <property type="term" value="P:lipopolysaccharide biosynthetic process"/>
    <property type="evidence" value="ECO:0007669"/>
    <property type="project" value="TreeGrafter"/>
</dbReference>
<dbReference type="GO" id="GO:0016747">
    <property type="term" value="F:acyltransferase activity, transferring groups other than amino-acyl groups"/>
    <property type="evidence" value="ECO:0007669"/>
    <property type="project" value="InterPro"/>
</dbReference>
<evidence type="ECO:0000256" key="2">
    <source>
        <dbReference type="SAM" id="Phobius"/>
    </source>
</evidence>
<evidence type="ECO:0000259" key="3">
    <source>
        <dbReference type="Pfam" id="PF01757"/>
    </source>
</evidence>
<feature type="transmembrane region" description="Helical" evidence="2">
    <location>
        <begin position="353"/>
        <end position="372"/>
    </location>
</feature>
<dbReference type="Proteomes" id="UP000198649">
    <property type="component" value="Unassembled WGS sequence"/>
</dbReference>
<keyword evidence="4" id="KW-0012">Acyltransferase</keyword>
<keyword evidence="4" id="KW-0378">Hydrolase</keyword>
<dbReference type="RefSeq" id="WP_170259082.1">
    <property type="nucleotide sequence ID" value="NZ_BKAF01000006.1"/>
</dbReference>
<dbReference type="PANTHER" id="PTHR23028:SF53">
    <property type="entry name" value="ACYL_TRANSF_3 DOMAIN-CONTAINING PROTEIN"/>
    <property type="match status" value="1"/>
</dbReference>
<keyword evidence="4" id="KW-0808">Transferase</keyword>
<feature type="transmembrane region" description="Helical" evidence="2">
    <location>
        <begin position="322"/>
        <end position="341"/>
    </location>
</feature>